<dbReference type="Gene3D" id="3.40.50.720">
    <property type="entry name" value="NAD(P)-binding Rossmann-like Domain"/>
    <property type="match status" value="1"/>
</dbReference>
<dbReference type="SMART" id="SM00822">
    <property type="entry name" value="PKS_KR"/>
    <property type="match status" value="1"/>
</dbReference>
<dbReference type="GO" id="GO:0031177">
    <property type="term" value="F:phosphopantetheine binding"/>
    <property type="evidence" value="ECO:0007669"/>
    <property type="project" value="InterPro"/>
</dbReference>
<evidence type="ECO:0000313" key="4">
    <source>
        <dbReference type="EMBL" id="EEP76516.1"/>
    </source>
</evidence>
<dbReference type="Gene3D" id="1.10.1200.10">
    <property type="entry name" value="ACP-like"/>
    <property type="match status" value="1"/>
</dbReference>
<dbReference type="PROSITE" id="PS00012">
    <property type="entry name" value="PHOSPHOPANTETHEINE"/>
    <property type="match status" value="1"/>
</dbReference>
<dbReference type="PROSITE" id="PS50075">
    <property type="entry name" value="CARRIER"/>
    <property type="match status" value="1"/>
</dbReference>
<organism evidence="4 5">
    <name type="scientific">Uncinocarpus reesii (strain UAMH 1704)</name>
    <dbReference type="NCBI Taxonomy" id="336963"/>
    <lineage>
        <taxon>Eukaryota</taxon>
        <taxon>Fungi</taxon>
        <taxon>Dikarya</taxon>
        <taxon>Ascomycota</taxon>
        <taxon>Pezizomycotina</taxon>
        <taxon>Eurotiomycetes</taxon>
        <taxon>Eurotiomycetidae</taxon>
        <taxon>Onygenales</taxon>
        <taxon>Onygenaceae</taxon>
        <taxon>Uncinocarpus</taxon>
    </lineage>
</organism>
<dbReference type="InterPro" id="IPR006162">
    <property type="entry name" value="Ppantetheine_attach_site"/>
</dbReference>
<reference evidence="5" key="1">
    <citation type="journal article" date="2009" name="Genome Res.">
        <title>Comparative genomic analyses of the human fungal pathogens Coccidioides and their relatives.</title>
        <authorList>
            <person name="Sharpton T.J."/>
            <person name="Stajich J.E."/>
            <person name="Rounsley S.D."/>
            <person name="Gardner M.J."/>
            <person name="Wortman J.R."/>
            <person name="Jordar V.S."/>
            <person name="Maiti R."/>
            <person name="Kodira C.D."/>
            <person name="Neafsey D.E."/>
            <person name="Zeng Q."/>
            <person name="Hung C.-Y."/>
            <person name="McMahan C."/>
            <person name="Muszewska A."/>
            <person name="Grynberg M."/>
            <person name="Mandel M.A."/>
            <person name="Kellner E.M."/>
            <person name="Barker B.M."/>
            <person name="Galgiani J.N."/>
            <person name="Orbach M.J."/>
            <person name="Kirkland T.N."/>
            <person name="Cole G.T."/>
            <person name="Henn M.R."/>
            <person name="Birren B.W."/>
            <person name="Taylor J.W."/>
        </authorList>
    </citation>
    <scope>NUCLEOTIDE SEQUENCE [LARGE SCALE GENOMIC DNA]</scope>
    <source>
        <strain evidence="5">UAMH 1704</strain>
    </source>
</reference>
<accession>C4JHK2</accession>
<dbReference type="InParanoid" id="C4JHK2"/>
<dbReference type="SUPFAM" id="SSF51735">
    <property type="entry name" value="NAD(P)-binding Rossmann-fold domains"/>
    <property type="match status" value="1"/>
</dbReference>
<dbReference type="GO" id="GO:0006633">
    <property type="term" value="P:fatty acid biosynthetic process"/>
    <property type="evidence" value="ECO:0007669"/>
    <property type="project" value="TreeGrafter"/>
</dbReference>
<dbReference type="AlphaFoldDB" id="C4JHK2"/>
<dbReference type="OrthoDB" id="329835at2759"/>
<dbReference type="InterPro" id="IPR050091">
    <property type="entry name" value="PKS_NRPS_Biosynth_Enz"/>
</dbReference>
<dbReference type="PANTHER" id="PTHR43775">
    <property type="entry name" value="FATTY ACID SYNTHASE"/>
    <property type="match status" value="1"/>
</dbReference>
<dbReference type="PANTHER" id="PTHR43775:SF37">
    <property type="entry name" value="SI:DKEY-61P9.11"/>
    <property type="match status" value="1"/>
</dbReference>
<evidence type="ECO:0000259" key="3">
    <source>
        <dbReference type="PROSITE" id="PS50075"/>
    </source>
</evidence>
<dbReference type="Pfam" id="PF08659">
    <property type="entry name" value="KR"/>
    <property type="match status" value="1"/>
</dbReference>
<gene>
    <name evidence="4" type="ORF">UREG_01365</name>
</gene>
<dbReference type="HOGENOM" id="CLU_000022_38_0_1"/>
<dbReference type="InterPro" id="IPR057326">
    <property type="entry name" value="KR_dom"/>
</dbReference>
<dbReference type="KEGG" id="ure:UREG_01365"/>
<protein>
    <recommendedName>
        <fullName evidence="3">Carrier domain-containing protein</fullName>
    </recommendedName>
</protein>
<dbReference type="InterPro" id="IPR036291">
    <property type="entry name" value="NAD(P)-bd_dom_sf"/>
</dbReference>
<keyword evidence="1" id="KW-0596">Phosphopantetheine</keyword>
<dbReference type="InterPro" id="IPR020806">
    <property type="entry name" value="PKS_PP-bd"/>
</dbReference>
<dbReference type="GO" id="GO:0044550">
    <property type="term" value="P:secondary metabolite biosynthetic process"/>
    <property type="evidence" value="ECO:0007669"/>
    <property type="project" value="TreeGrafter"/>
</dbReference>
<dbReference type="STRING" id="336963.C4JHK2"/>
<sequence>MAPTRFTLRFDPEATYFLVGCLGGLGRSLTSWMMDNGARRFIFLSRSGTDSKNAGLLVKEIEAKGAIVQVVRGDASSREDVENAVKSVSASYPIKGVVQAAASFQDAMFSSMTYEQWVNSIRPKVIGTKNLHEVLAGVPLNFFVMTSSTSGTLGTPGQANYAAANSFLDALARHRVSSNQNACSLILPMVLGVGYVAEHPEIEEGLRRKGIYGIDEEHMLQSFEAGISPRDNNNQTDHIVIGMDPAELQKSLQSADTTDAFWLRDARFKCLLQAIQSTDSETHAPKQSILSTIKVANSPAEAIEVAAEYFTDKLVRLLHLDRQEIEPNTKSIAAYGLDSMIGVELRNWIFKEFELDIAFQKLLAPSLTIKKFAAQVCGVEVE</sequence>
<name>C4JHK2_UNCRE</name>
<dbReference type="GO" id="GO:0004312">
    <property type="term" value="F:fatty acid synthase activity"/>
    <property type="evidence" value="ECO:0007669"/>
    <property type="project" value="TreeGrafter"/>
</dbReference>
<keyword evidence="5" id="KW-1185">Reference proteome</keyword>
<dbReference type="InterPro" id="IPR013968">
    <property type="entry name" value="PKS_KR"/>
</dbReference>
<dbReference type="RefSeq" id="XP_002541849.1">
    <property type="nucleotide sequence ID" value="XM_002541803.1"/>
</dbReference>
<evidence type="ECO:0000256" key="2">
    <source>
        <dbReference type="ARBA" id="ARBA00022553"/>
    </source>
</evidence>
<dbReference type="Proteomes" id="UP000002058">
    <property type="component" value="Unassembled WGS sequence"/>
</dbReference>
<dbReference type="GeneID" id="8442694"/>
<feature type="domain" description="Carrier" evidence="3">
    <location>
        <begin position="304"/>
        <end position="380"/>
    </location>
</feature>
<evidence type="ECO:0000256" key="1">
    <source>
        <dbReference type="ARBA" id="ARBA00022450"/>
    </source>
</evidence>
<keyword evidence="2" id="KW-0597">Phosphoprotein</keyword>
<evidence type="ECO:0000313" key="5">
    <source>
        <dbReference type="Proteomes" id="UP000002058"/>
    </source>
</evidence>
<dbReference type="SMART" id="SM00823">
    <property type="entry name" value="PKS_PP"/>
    <property type="match status" value="1"/>
</dbReference>
<dbReference type="Pfam" id="PF23297">
    <property type="entry name" value="ACP_SdgA_C"/>
    <property type="match status" value="1"/>
</dbReference>
<dbReference type="InterPro" id="IPR036736">
    <property type="entry name" value="ACP-like_sf"/>
</dbReference>
<dbReference type="eggNOG" id="KOG1202">
    <property type="taxonomic scope" value="Eukaryota"/>
</dbReference>
<dbReference type="VEuPathDB" id="FungiDB:UREG_01365"/>
<dbReference type="OMA" id="NMRQAEC"/>
<proteinExistence type="predicted"/>
<dbReference type="EMBL" id="CH476615">
    <property type="protein sequence ID" value="EEP76516.1"/>
    <property type="molecule type" value="Genomic_DNA"/>
</dbReference>
<dbReference type="SUPFAM" id="SSF47336">
    <property type="entry name" value="ACP-like"/>
    <property type="match status" value="1"/>
</dbReference>
<dbReference type="InterPro" id="IPR009081">
    <property type="entry name" value="PP-bd_ACP"/>
</dbReference>